<evidence type="ECO:0000313" key="3">
    <source>
        <dbReference type="Proteomes" id="UP001221217"/>
    </source>
</evidence>
<dbReference type="EMBL" id="JAQQAL010000010">
    <property type="protein sequence ID" value="MDC7225836.1"/>
    <property type="molecule type" value="Genomic_DNA"/>
</dbReference>
<feature type="region of interest" description="Disordered" evidence="1">
    <location>
        <begin position="1"/>
        <end position="30"/>
    </location>
</feature>
<organism evidence="2 3">
    <name type="scientific">Candidatus Thalassospirochaeta sargassi</name>
    <dbReference type="NCBI Taxonomy" id="3119039"/>
    <lineage>
        <taxon>Bacteria</taxon>
        <taxon>Pseudomonadati</taxon>
        <taxon>Spirochaetota</taxon>
        <taxon>Spirochaetia</taxon>
        <taxon>Spirochaetales</taxon>
        <taxon>Spirochaetaceae</taxon>
        <taxon>Candidatus Thalassospirochaeta</taxon>
    </lineage>
</organism>
<feature type="compositionally biased region" description="Basic residues" evidence="1">
    <location>
        <begin position="16"/>
        <end position="30"/>
    </location>
</feature>
<protein>
    <submittedName>
        <fullName evidence="2">Uncharacterized protein</fullName>
    </submittedName>
</protein>
<proteinExistence type="predicted"/>
<accession>A0AAJ1IED5</accession>
<evidence type="ECO:0000313" key="2">
    <source>
        <dbReference type="EMBL" id="MDC7225836.1"/>
    </source>
</evidence>
<gene>
    <name evidence="2" type="ORF">PQJ61_03615</name>
</gene>
<evidence type="ECO:0000256" key="1">
    <source>
        <dbReference type="SAM" id="MobiDB-lite"/>
    </source>
</evidence>
<sequence length="129" mass="15462">MSEENRDNSTEQPKKNGGKRRRYRNNRRYQKKDYPVCPYCGNSVKDIYTAIASEEDEAPAHFDCIIKQLEKRETLEKDEKIVYLGRGSFGIVKTRNGGSMKFFVRKRIQYEKEEKKFEWRKKISNRIKK</sequence>
<dbReference type="Proteomes" id="UP001221217">
    <property type="component" value="Unassembled WGS sequence"/>
</dbReference>
<reference evidence="2 3" key="1">
    <citation type="submission" date="2022-12" db="EMBL/GenBank/DDBJ databases">
        <title>Metagenome assembled genome from gulf of manar.</title>
        <authorList>
            <person name="Kohli P."/>
            <person name="Pk S."/>
            <person name="Venkata Ramana C."/>
            <person name="Sasikala C."/>
        </authorList>
    </citation>
    <scope>NUCLEOTIDE SEQUENCE [LARGE SCALE GENOMIC DNA]</scope>
    <source>
        <strain evidence="2">JB008</strain>
    </source>
</reference>
<comment type="caution">
    <text evidence="2">The sequence shown here is derived from an EMBL/GenBank/DDBJ whole genome shotgun (WGS) entry which is preliminary data.</text>
</comment>
<name>A0AAJ1IED5_9SPIO</name>
<dbReference type="AlphaFoldDB" id="A0AAJ1IED5"/>
<feature type="compositionally biased region" description="Basic and acidic residues" evidence="1">
    <location>
        <begin position="1"/>
        <end position="14"/>
    </location>
</feature>